<organism evidence="1 2">
    <name type="scientific">Calocera viscosa (strain TUFC12733)</name>
    <dbReference type="NCBI Taxonomy" id="1330018"/>
    <lineage>
        <taxon>Eukaryota</taxon>
        <taxon>Fungi</taxon>
        <taxon>Dikarya</taxon>
        <taxon>Basidiomycota</taxon>
        <taxon>Agaricomycotina</taxon>
        <taxon>Dacrymycetes</taxon>
        <taxon>Dacrymycetales</taxon>
        <taxon>Dacrymycetaceae</taxon>
        <taxon>Calocera</taxon>
    </lineage>
</organism>
<dbReference type="EMBL" id="KV417293">
    <property type="protein sequence ID" value="KZO94620.1"/>
    <property type="molecule type" value="Genomic_DNA"/>
</dbReference>
<accession>A0A167KG94</accession>
<name>A0A167KG94_CALVF</name>
<reference evidence="1 2" key="1">
    <citation type="journal article" date="2016" name="Mol. Biol. Evol.">
        <title>Comparative Genomics of Early-Diverging Mushroom-Forming Fungi Provides Insights into the Origins of Lignocellulose Decay Capabilities.</title>
        <authorList>
            <person name="Nagy L.G."/>
            <person name="Riley R."/>
            <person name="Tritt A."/>
            <person name="Adam C."/>
            <person name="Daum C."/>
            <person name="Floudas D."/>
            <person name="Sun H."/>
            <person name="Yadav J.S."/>
            <person name="Pangilinan J."/>
            <person name="Larsson K.H."/>
            <person name="Matsuura K."/>
            <person name="Barry K."/>
            <person name="Labutti K."/>
            <person name="Kuo R."/>
            <person name="Ohm R.A."/>
            <person name="Bhattacharya S.S."/>
            <person name="Shirouzu T."/>
            <person name="Yoshinaga Y."/>
            <person name="Martin F.M."/>
            <person name="Grigoriev I.V."/>
            <person name="Hibbett D.S."/>
        </authorList>
    </citation>
    <scope>NUCLEOTIDE SEQUENCE [LARGE SCALE GENOMIC DNA]</scope>
    <source>
        <strain evidence="1 2">TUFC12733</strain>
    </source>
</reference>
<protein>
    <submittedName>
        <fullName evidence="1">Uncharacterized protein</fullName>
    </submittedName>
</protein>
<evidence type="ECO:0000313" key="2">
    <source>
        <dbReference type="Proteomes" id="UP000076738"/>
    </source>
</evidence>
<keyword evidence="2" id="KW-1185">Reference proteome</keyword>
<dbReference type="Proteomes" id="UP000076738">
    <property type="component" value="Unassembled WGS sequence"/>
</dbReference>
<proteinExistence type="predicted"/>
<sequence>MGSFIQPSALYIIFTPNGSTHELRAVRYHLALGGEHDQLRVASGMDSEAPWAFNTWISVSTPLSQGMCELLQLADPHVENEARIRAFRSAIERDLEINLPNSQRSVRDIYRLMLTKAPAVQAGIRDHIELILRILFPNEEYWTAAGPIPVGQPRLSYSMAPTMTPSFEPFALYLVISDWTMPVGSTNPDDLAIQYDIVHYNPAVGVKVFRARHVDGYWRYRLDANPEPRGILDHAIVIMKIGHPSPLWPRDLAERVDHAQDLGPDAFSPGEVAQKVNDAFSFGGSNMFELILMLYVTNQFGTCMGEVQDAQRNGMRYGRQRVQPSWCFLPPAQ</sequence>
<dbReference type="AlphaFoldDB" id="A0A167KG94"/>
<evidence type="ECO:0000313" key="1">
    <source>
        <dbReference type="EMBL" id="KZO94620.1"/>
    </source>
</evidence>
<gene>
    <name evidence="1" type="ORF">CALVIDRAFT_565369</name>
</gene>